<dbReference type="InterPro" id="IPR012334">
    <property type="entry name" value="Pectin_lyas_fold"/>
</dbReference>
<keyword evidence="1" id="KW-0812">Transmembrane</keyword>
<keyword evidence="1" id="KW-0472">Membrane</keyword>
<dbReference type="RefSeq" id="WP_135478485.1">
    <property type="nucleotide sequence ID" value="NZ_SIJK02000020.1"/>
</dbReference>
<dbReference type="Gene3D" id="2.160.20.10">
    <property type="entry name" value="Single-stranded right-handed beta-helix, Pectin lyase-like"/>
    <property type="match status" value="1"/>
</dbReference>
<dbReference type="Proteomes" id="UP001193081">
    <property type="component" value="Unassembled WGS sequence"/>
</dbReference>
<gene>
    <name evidence="3" type="ORF">EYB53_012310</name>
</gene>
<name>A0ABS4DAL9_9CHLR</name>
<evidence type="ECO:0000313" key="3">
    <source>
        <dbReference type="EMBL" id="MBP1466489.1"/>
    </source>
</evidence>
<feature type="domain" description="Right handed beta helix" evidence="2">
    <location>
        <begin position="287"/>
        <end position="379"/>
    </location>
</feature>
<dbReference type="InterPro" id="IPR039448">
    <property type="entry name" value="Beta_helix"/>
</dbReference>
<dbReference type="EMBL" id="SIJK02000020">
    <property type="protein sequence ID" value="MBP1466489.1"/>
    <property type="molecule type" value="Genomic_DNA"/>
</dbReference>
<evidence type="ECO:0000313" key="4">
    <source>
        <dbReference type="Proteomes" id="UP001193081"/>
    </source>
</evidence>
<feature type="transmembrane region" description="Helical" evidence="1">
    <location>
        <begin position="399"/>
        <end position="417"/>
    </location>
</feature>
<keyword evidence="4" id="KW-1185">Reference proteome</keyword>
<keyword evidence="1" id="KW-1133">Transmembrane helix</keyword>
<evidence type="ECO:0000256" key="1">
    <source>
        <dbReference type="SAM" id="Phobius"/>
    </source>
</evidence>
<comment type="caution">
    <text evidence="3">The sequence shown here is derived from an EMBL/GenBank/DDBJ whole genome shotgun (WGS) entry which is preliminary data.</text>
</comment>
<accession>A0ABS4DAL9</accession>
<dbReference type="InterPro" id="IPR011050">
    <property type="entry name" value="Pectin_lyase_fold/virulence"/>
</dbReference>
<reference evidence="3 4" key="1">
    <citation type="submission" date="2021-03" db="EMBL/GenBank/DDBJ databases">
        <authorList>
            <person name="Grouzdev D.S."/>
        </authorList>
    </citation>
    <scope>NUCLEOTIDE SEQUENCE [LARGE SCALE GENOMIC DNA]</scope>
    <source>
        <strain evidence="3 4">M50-1</strain>
    </source>
</reference>
<sequence length="418" mass="46177">MNENPCCPVCTCVYSPTEVNCPECNWELQAAYVLVPDTAEMQLRYERELNQARLAYLLRRVTSLEDVAHGLQDHTRQAGAELRRIQQQADQRRAQFQNNLNQIKAQIDTCTTALAHLPSHPSAPITVSPHENLAQAVADAPSGAEIHLLAGIYHLAQSLRIDKPLSLRGAGIEATRIVGTSEGAVLHVQGKGLFRLTELSVVYQGTAPASAVDVTDRQLEVQRCCFTGGVSDQRGSKRGGGGLVLRGQAYGTVADCVCRLNQWGIAATDNVQPVLIDNLCSANREAGIFYKDRAKGIAKRNVCIGNKVYGMYVSAEASPGLENNMCRESDYGIAYTDTAGGFAIGNTCIANARDAMRIERTASPSLVANVCNYNGWFGLWRSWQWMYNRPSWYSVQFLFIRRALFIIFFIIIFILLFF</sequence>
<organism evidence="3 4">
    <name type="scientific">Candidatus Chloroploca mongolica</name>
    <dbReference type="NCBI Taxonomy" id="2528176"/>
    <lineage>
        <taxon>Bacteria</taxon>
        <taxon>Bacillati</taxon>
        <taxon>Chloroflexota</taxon>
        <taxon>Chloroflexia</taxon>
        <taxon>Chloroflexales</taxon>
        <taxon>Chloroflexineae</taxon>
        <taxon>Oscillochloridaceae</taxon>
        <taxon>Candidatus Chloroploca</taxon>
    </lineage>
</organism>
<protein>
    <submittedName>
        <fullName evidence="3">Right-handed parallel beta-helix repeat-containing protein</fullName>
    </submittedName>
</protein>
<proteinExistence type="predicted"/>
<evidence type="ECO:0000259" key="2">
    <source>
        <dbReference type="Pfam" id="PF13229"/>
    </source>
</evidence>
<dbReference type="SUPFAM" id="SSF51126">
    <property type="entry name" value="Pectin lyase-like"/>
    <property type="match status" value="1"/>
</dbReference>
<dbReference type="Pfam" id="PF13229">
    <property type="entry name" value="Beta_helix"/>
    <property type="match status" value="1"/>
</dbReference>